<sequence>MNRIWFQKQDNKNQPHLGNIVRKCPRKKVSEQMSHRHCFGINNLFSVEYFKEQIQKAVEWLRRRQYSLRIESENTLVHNLMQLKLKPVLNCHSALDLNQQTCQTHSPVQGLDYRSCFLVDFTHQTVQIIRISSPAARSLSC</sequence>
<dbReference type="AlphaFoldDB" id="A0A6A4SQI0"/>
<protein>
    <submittedName>
        <fullName evidence="1">Uncharacterized protein</fullName>
    </submittedName>
</protein>
<name>A0A6A4SQI0_SCOMX</name>
<gene>
    <name evidence="1" type="ORF">F2P81_013375</name>
</gene>
<evidence type="ECO:0000313" key="1">
    <source>
        <dbReference type="EMBL" id="KAF0035617.1"/>
    </source>
</evidence>
<reference evidence="1 2" key="1">
    <citation type="submission" date="2019-06" db="EMBL/GenBank/DDBJ databases">
        <title>Draft genomes of female and male turbot (Scophthalmus maximus).</title>
        <authorList>
            <person name="Xu H."/>
            <person name="Xu X.-W."/>
            <person name="Shao C."/>
            <person name="Chen S."/>
        </authorList>
    </citation>
    <scope>NUCLEOTIDE SEQUENCE [LARGE SCALE GENOMIC DNA]</scope>
    <source>
        <strain evidence="1">Ysfricsl-2016a</strain>
        <tissue evidence="1">Blood</tissue>
    </source>
</reference>
<dbReference type="Proteomes" id="UP000438429">
    <property type="component" value="Unassembled WGS sequence"/>
</dbReference>
<evidence type="ECO:0000313" key="2">
    <source>
        <dbReference type="Proteomes" id="UP000438429"/>
    </source>
</evidence>
<accession>A0A6A4SQI0</accession>
<proteinExistence type="predicted"/>
<comment type="caution">
    <text evidence="1">The sequence shown here is derived from an EMBL/GenBank/DDBJ whole genome shotgun (WGS) entry which is preliminary data.</text>
</comment>
<dbReference type="EMBL" id="VEVO01000011">
    <property type="protein sequence ID" value="KAF0035617.1"/>
    <property type="molecule type" value="Genomic_DNA"/>
</dbReference>
<organism evidence="1 2">
    <name type="scientific">Scophthalmus maximus</name>
    <name type="common">Turbot</name>
    <name type="synonym">Psetta maxima</name>
    <dbReference type="NCBI Taxonomy" id="52904"/>
    <lineage>
        <taxon>Eukaryota</taxon>
        <taxon>Metazoa</taxon>
        <taxon>Chordata</taxon>
        <taxon>Craniata</taxon>
        <taxon>Vertebrata</taxon>
        <taxon>Euteleostomi</taxon>
        <taxon>Actinopterygii</taxon>
        <taxon>Neopterygii</taxon>
        <taxon>Teleostei</taxon>
        <taxon>Neoteleostei</taxon>
        <taxon>Acanthomorphata</taxon>
        <taxon>Carangaria</taxon>
        <taxon>Pleuronectiformes</taxon>
        <taxon>Pleuronectoidei</taxon>
        <taxon>Scophthalmidae</taxon>
        <taxon>Scophthalmus</taxon>
    </lineage>
</organism>